<dbReference type="InterPro" id="IPR045087">
    <property type="entry name" value="Cu-oxidase_fam"/>
</dbReference>
<feature type="domain" description="Plastocyanin-like" evidence="8">
    <location>
        <begin position="89"/>
        <end position="202"/>
    </location>
</feature>
<dbReference type="AlphaFoldDB" id="A0AAE1UE74"/>
<dbReference type="PROSITE" id="PS00080">
    <property type="entry name" value="MULTICOPPER_OXIDASE2"/>
    <property type="match status" value="1"/>
</dbReference>
<accession>A0AAE1UE74</accession>
<comment type="caution">
    <text evidence="9">The sequence shown here is derived from an EMBL/GenBank/DDBJ whole genome shotgun (WGS) entry which is preliminary data.</text>
</comment>
<dbReference type="SUPFAM" id="SSF49503">
    <property type="entry name" value="Cupredoxins"/>
    <property type="match status" value="3"/>
</dbReference>
<evidence type="ECO:0000259" key="8">
    <source>
        <dbReference type="Pfam" id="PF07732"/>
    </source>
</evidence>
<dbReference type="Proteomes" id="UP001292094">
    <property type="component" value="Unassembled WGS sequence"/>
</dbReference>
<proteinExistence type="inferred from homology"/>
<evidence type="ECO:0000259" key="6">
    <source>
        <dbReference type="Pfam" id="PF00394"/>
    </source>
</evidence>
<evidence type="ECO:0008006" key="11">
    <source>
        <dbReference type="Google" id="ProtNLM"/>
    </source>
</evidence>
<keyword evidence="3" id="KW-0560">Oxidoreductase</keyword>
<gene>
    <name evidence="9" type="ORF">Pmani_011710</name>
</gene>
<evidence type="ECO:0000256" key="4">
    <source>
        <dbReference type="ARBA" id="ARBA00023008"/>
    </source>
</evidence>
<evidence type="ECO:0000256" key="5">
    <source>
        <dbReference type="SAM" id="SignalP"/>
    </source>
</evidence>
<comment type="similarity">
    <text evidence="1">Belongs to the multicopper oxidase family.</text>
</comment>
<sequence length="681" mass="75396">MAGGCQCSAVAAVTMIALVLAAAIATLTSVITAEVPLTPGKNCYRKCIGEKRTCHFHFDVHTYQTMSRACYNCPGNMTDCQLPDCIAGDGMPRKILVVNKQLPGPPIQVCEGDTVIVDVQNRLHADGLTIHWHGQTMKAGTTHPGTPHMDGTPGITQCPIPPGSSFKYSFVAREAGTQFYHAHTGFHRGDGVFGPMIVRQRSTDDPNYSLFDYDNPGHVLLIHDWLHMPTEDKFIFRHHSGGDDFPESMLVNGQGPHQHSNKTSPAAHIPYRQFTVTPGKRYRMRLINAAILNCPITVSVEDHMLTIIATDGNPVKPLNASSIVVYPGERWDVVLAANCTKSGTFWMSFMGGVDCAMSFAHQFSLLRYRDDSSACHPGDSSKGLGNASKGFGNAEGVKGEELIDAELLAQMSPKPKFTEVPPAGVQVNSINSACYDDLVCMANMRSVYSMPEDMKTPTNFTFYLAFEMRRINNAHYYSRMYYDFNLVEEDQQIPTPQVNNLTFLHPATPLLLGGDQGTPICNAENPPPTRNCQEDFCECLHMYHIPLGASVELVLIDEGQYGDENHPIHLHGQHFWVVGQDRPVDLQEVSLTRNEVIKMDQRGELIRNFDHPVYKDTVTIPDAGYTIIRFKADNPGHWLLHCHLLFHSMAGMNIVFKVGEDTDIPLVPEGFPTCANYEGST</sequence>
<evidence type="ECO:0000256" key="3">
    <source>
        <dbReference type="ARBA" id="ARBA00023002"/>
    </source>
</evidence>
<feature type="domain" description="Plastocyanin-like" evidence="7">
    <location>
        <begin position="529"/>
        <end position="660"/>
    </location>
</feature>
<dbReference type="PANTHER" id="PTHR11709">
    <property type="entry name" value="MULTI-COPPER OXIDASE"/>
    <property type="match status" value="1"/>
</dbReference>
<dbReference type="GO" id="GO:0006826">
    <property type="term" value="P:iron ion transport"/>
    <property type="evidence" value="ECO:0007669"/>
    <property type="project" value="TreeGrafter"/>
</dbReference>
<keyword evidence="4" id="KW-0186">Copper</keyword>
<feature type="signal peptide" evidence="5">
    <location>
        <begin position="1"/>
        <end position="21"/>
    </location>
</feature>
<protein>
    <recommendedName>
        <fullName evidence="11">Laccase</fullName>
    </recommendedName>
</protein>
<dbReference type="EMBL" id="JAWZYT010000941">
    <property type="protein sequence ID" value="KAK4317181.1"/>
    <property type="molecule type" value="Genomic_DNA"/>
</dbReference>
<evidence type="ECO:0000259" key="7">
    <source>
        <dbReference type="Pfam" id="PF07731"/>
    </source>
</evidence>
<keyword evidence="2" id="KW-0479">Metal-binding</keyword>
<dbReference type="CDD" id="cd13884">
    <property type="entry name" value="CuRO_2_tcLCC_insect_like"/>
    <property type="match status" value="1"/>
</dbReference>
<name>A0AAE1UE74_9EUCA</name>
<evidence type="ECO:0000313" key="9">
    <source>
        <dbReference type="EMBL" id="KAK4317181.1"/>
    </source>
</evidence>
<dbReference type="Pfam" id="PF07732">
    <property type="entry name" value="Cu-oxidase_3"/>
    <property type="match status" value="1"/>
</dbReference>
<dbReference type="CDD" id="cd13858">
    <property type="entry name" value="CuRO_1_tcLCC2_insect_like"/>
    <property type="match status" value="1"/>
</dbReference>
<dbReference type="GO" id="GO:0005886">
    <property type="term" value="C:plasma membrane"/>
    <property type="evidence" value="ECO:0007669"/>
    <property type="project" value="TreeGrafter"/>
</dbReference>
<organism evidence="9 10">
    <name type="scientific">Petrolisthes manimaculis</name>
    <dbReference type="NCBI Taxonomy" id="1843537"/>
    <lineage>
        <taxon>Eukaryota</taxon>
        <taxon>Metazoa</taxon>
        <taxon>Ecdysozoa</taxon>
        <taxon>Arthropoda</taxon>
        <taxon>Crustacea</taxon>
        <taxon>Multicrustacea</taxon>
        <taxon>Malacostraca</taxon>
        <taxon>Eumalacostraca</taxon>
        <taxon>Eucarida</taxon>
        <taxon>Decapoda</taxon>
        <taxon>Pleocyemata</taxon>
        <taxon>Anomura</taxon>
        <taxon>Galatheoidea</taxon>
        <taxon>Porcellanidae</taxon>
        <taxon>Petrolisthes</taxon>
    </lineage>
</organism>
<keyword evidence="10" id="KW-1185">Reference proteome</keyword>
<feature type="domain" description="Plastocyanin-like" evidence="6">
    <location>
        <begin position="218"/>
        <end position="351"/>
    </location>
</feature>
<dbReference type="GO" id="GO:0016491">
    <property type="term" value="F:oxidoreductase activity"/>
    <property type="evidence" value="ECO:0007669"/>
    <property type="project" value="UniProtKB-KW"/>
</dbReference>
<feature type="chain" id="PRO_5041899560" description="Laccase" evidence="5">
    <location>
        <begin position="22"/>
        <end position="681"/>
    </location>
</feature>
<dbReference type="Gene3D" id="2.60.40.420">
    <property type="entry name" value="Cupredoxins - blue copper proteins"/>
    <property type="match status" value="3"/>
</dbReference>
<dbReference type="Pfam" id="PF07731">
    <property type="entry name" value="Cu-oxidase_2"/>
    <property type="match status" value="1"/>
</dbReference>
<evidence type="ECO:0000256" key="1">
    <source>
        <dbReference type="ARBA" id="ARBA00010609"/>
    </source>
</evidence>
<dbReference type="InterPro" id="IPR008972">
    <property type="entry name" value="Cupredoxin"/>
</dbReference>
<dbReference type="InterPro" id="IPR011706">
    <property type="entry name" value="Cu-oxidase_C"/>
</dbReference>
<dbReference type="InterPro" id="IPR011707">
    <property type="entry name" value="Cu-oxidase-like_N"/>
</dbReference>
<dbReference type="InterPro" id="IPR001117">
    <property type="entry name" value="Cu-oxidase_2nd"/>
</dbReference>
<keyword evidence="5" id="KW-0732">Signal</keyword>
<reference evidence="9" key="1">
    <citation type="submission" date="2023-11" db="EMBL/GenBank/DDBJ databases">
        <title>Genome assemblies of two species of porcelain crab, Petrolisthes cinctipes and Petrolisthes manimaculis (Anomura: Porcellanidae).</title>
        <authorList>
            <person name="Angst P."/>
        </authorList>
    </citation>
    <scope>NUCLEOTIDE SEQUENCE</scope>
    <source>
        <strain evidence="9">PB745_02</strain>
        <tissue evidence="9">Gill</tissue>
    </source>
</reference>
<dbReference type="FunFam" id="2.60.40.420:FF:000045">
    <property type="entry name" value="Laccase 2"/>
    <property type="match status" value="1"/>
</dbReference>
<dbReference type="CDD" id="cd13905">
    <property type="entry name" value="CuRO_3_tcLLC2_insect_like"/>
    <property type="match status" value="1"/>
</dbReference>
<evidence type="ECO:0000313" key="10">
    <source>
        <dbReference type="Proteomes" id="UP001292094"/>
    </source>
</evidence>
<dbReference type="Pfam" id="PF00394">
    <property type="entry name" value="Cu-oxidase"/>
    <property type="match status" value="1"/>
</dbReference>
<dbReference type="PANTHER" id="PTHR11709:SF394">
    <property type="entry name" value="FI03373P-RELATED"/>
    <property type="match status" value="1"/>
</dbReference>
<evidence type="ECO:0000256" key="2">
    <source>
        <dbReference type="ARBA" id="ARBA00022723"/>
    </source>
</evidence>
<dbReference type="GO" id="GO:0005507">
    <property type="term" value="F:copper ion binding"/>
    <property type="evidence" value="ECO:0007669"/>
    <property type="project" value="InterPro"/>
</dbReference>
<dbReference type="InterPro" id="IPR002355">
    <property type="entry name" value="Cu_oxidase_Cu_BS"/>
</dbReference>